<evidence type="ECO:0000256" key="10">
    <source>
        <dbReference type="ARBA" id="ARBA00023180"/>
    </source>
</evidence>
<keyword evidence="6 15" id="KW-1133">Transmembrane helix</keyword>
<dbReference type="InterPro" id="IPR002110">
    <property type="entry name" value="Ankyrin_rpt"/>
</dbReference>
<evidence type="ECO:0000313" key="17">
    <source>
        <dbReference type="EnsemblMetazoa" id="CLYHEMP006900.1"/>
    </source>
</evidence>
<dbReference type="AlphaFoldDB" id="A0A7M5V3E1"/>
<feature type="transmembrane region" description="Helical" evidence="15">
    <location>
        <begin position="983"/>
        <end position="1008"/>
    </location>
</feature>
<keyword evidence="11" id="KW-0407">Ion channel</keyword>
<evidence type="ECO:0000256" key="3">
    <source>
        <dbReference type="ARBA" id="ARBA00022606"/>
    </source>
</evidence>
<keyword evidence="18" id="KW-1185">Reference proteome</keyword>
<feature type="repeat" description="ANK" evidence="12">
    <location>
        <begin position="277"/>
        <end position="309"/>
    </location>
</feature>
<dbReference type="Pfam" id="PF13637">
    <property type="entry name" value="Ank_4"/>
    <property type="match status" value="1"/>
</dbReference>
<dbReference type="PROSITE" id="PS50297">
    <property type="entry name" value="ANK_REP_REGION"/>
    <property type="match status" value="8"/>
</dbReference>
<proteinExistence type="predicted"/>
<evidence type="ECO:0000256" key="4">
    <source>
        <dbReference type="ARBA" id="ARBA00022692"/>
    </source>
</evidence>
<dbReference type="EnsemblMetazoa" id="CLYHEMT006900.1">
    <property type="protein sequence ID" value="CLYHEMP006900.1"/>
    <property type="gene ID" value="CLYHEMG006900"/>
</dbReference>
<evidence type="ECO:0000256" key="12">
    <source>
        <dbReference type="PROSITE-ProRule" id="PRU00023"/>
    </source>
</evidence>
<evidence type="ECO:0000256" key="1">
    <source>
        <dbReference type="ARBA" id="ARBA00004141"/>
    </source>
</evidence>
<dbReference type="GeneID" id="136812215"/>
<keyword evidence="13" id="KW-0175">Coiled coil</keyword>
<feature type="domain" description="Ion transport" evidence="16">
    <location>
        <begin position="754"/>
        <end position="1016"/>
    </location>
</feature>
<feature type="compositionally biased region" description="Basic and acidic residues" evidence="14">
    <location>
        <begin position="1"/>
        <end position="11"/>
    </location>
</feature>
<dbReference type="RefSeq" id="XP_066924796.1">
    <property type="nucleotide sequence ID" value="XM_067068695.1"/>
</dbReference>
<evidence type="ECO:0000256" key="7">
    <source>
        <dbReference type="ARBA" id="ARBA00023043"/>
    </source>
</evidence>
<feature type="repeat" description="ANK" evidence="12">
    <location>
        <begin position="582"/>
        <end position="614"/>
    </location>
</feature>
<dbReference type="Gene3D" id="1.25.40.20">
    <property type="entry name" value="Ankyrin repeat-containing domain"/>
    <property type="match status" value="4"/>
</dbReference>
<feature type="repeat" description="ANK" evidence="12">
    <location>
        <begin position="376"/>
        <end position="400"/>
    </location>
</feature>
<keyword evidence="7 12" id="KW-0040">ANK repeat</keyword>
<keyword evidence="5" id="KW-0677">Repeat</keyword>
<dbReference type="InterPro" id="IPR036770">
    <property type="entry name" value="Ankyrin_rpt-contain_sf"/>
</dbReference>
<keyword evidence="3" id="KW-0716">Sensory transduction</keyword>
<feature type="transmembrane region" description="Helical" evidence="15">
    <location>
        <begin position="831"/>
        <end position="854"/>
    </location>
</feature>
<evidence type="ECO:0000256" key="6">
    <source>
        <dbReference type="ARBA" id="ARBA00022989"/>
    </source>
</evidence>
<dbReference type="PANTHER" id="PTHR47143">
    <property type="entry name" value="TRANSIENT RECEPTOR POTENTIAL CATION CHANNEL PROTEIN PAINLESS"/>
    <property type="match status" value="1"/>
</dbReference>
<evidence type="ECO:0000256" key="2">
    <source>
        <dbReference type="ARBA" id="ARBA00022448"/>
    </source>
</evidence>
<dbReference type="GO" id="GO:0005216">
    <property type="term" value="F:monoatomic ion channel activity"/>
    <property type="evidence" value="ECO:0007669"/>
    <property type="project" value="InterPro"/>
</dbReference>
<dbReference type="PRINTS" id="PR01415">
    <property type="entry name" value="ANKYRIN"/>
</dbReference>
<feature type="transmembrane region" description="Helical" evidence="15">
    <location>
        <begin position="744"/>
        <end position="766"/>
    </location>
</feature>
<keyword evidence="9 15" id="KW-0472">Membrane</keyword>
<dbReference type="Pfam" id="PF12796">
    <property type="entry name" value="Ank_2"/>
    <property type="match status" value="6"/>
</dbReference>
<evidence type="ECO:0000256" key="8">
    <source>
        <dbReference type="ARBA" id="ARBA00023065"/>
    </source>
</evidence>
<evidence type="ECO:0000256" key="13">
    <source>
        <dbReference type="SAM" id="Coils"/>
    </source>
</evidence>
<feature type="region of interest" description="Disordered" evidence="14">
    <location>
        <begin position="1"/>
        <end position="47"/>
    </location>
</feature>
<keyword evidence="4 15" id="KW-0812">Transmembrane</keyword>
<evidence type="ECO:0000256" key="5">
    <source>
        <dbReference type="ARBA" id="ARBA00022737"/>
    </source>
</evidence>
<dbReference type="Proteomes" id="UP000594262">
    <property type="component" value="Unplaced"/>
</dbReference>
<dbReference type="OrthoDB" id="1661883at2759"/>
<feature type="transmembrane region" description="Helical" evidence="15">
    <location>
        <begin position="891"/>
        <end position="921"/>
    </location>
</feature>
<keyword evidence="2" id="KW-0813">Transport</keyword>
<dbReference type="InterPro" id="IPR005821">
    <property type="entry name" value="Ion_trans_dom"/>
</dbReference>
<dbReference type="PROSITE" id="PS50088">
    <property type="entry name" value="ANK_REPEAT"/>
    <property type="match status" value="10"/>
</dbReference>
<feature type="transmembrane region" description="Helical" evidence="15">
    <location>
        <begin position="866"/>
        <end position="884"/>
    </location>
</feature>
<protein>
    <recommendedName>
        <fullName evidence="16">Ion transport domain-containing protein</fullName>
    </recommendedName>
</protein>
<keyword evidence="8" id="KW-0406">Ion transport</keyword>
<feature type="repeat" description="ANK" evidence="12">
    <location>
        <begin position="310"/>
        <end position="342"/>
    </location>
</feature>
<feature type="repeat" description="ANK" evidence="12">
    <location>
        <begin position="94"/>
        <end position="126"/>
    </location>
</feature>
<feature type="repeat" description="ANK" evidence="12">
    <location>
        <begin position="196"/>
        <end position="228"/>
    </location>
</feature>
<reference evidence="17" key="1">
    <citation type="submission" date="2021-01" db="UniProtKB">
        <authorList>
            <consortium name="EnsemblMetazoa"/>
        </authorList>
    </citation>
    <scope>IDENTIFICATION</scope>
</reference>
<keyword evidence="10" id="KW-0325">Glycoprotein</keyword>
<feature type="repeat" description="ANK" evidence="12">
    <location>
        <begin position="343"/>
        <end position="375"/>
    </location>
</feature>
<dbReference type="Pfam" id="PF00520">
    <property type="entry name" value="Ion_trans"/>
    <property type="match status" value="1"/>
</dbReference>
<evidence type="ECO:0000259" key="16">
    <source>
        <dbReference type="Pfam" id="PF00520"/>
    </source>
</evidence>
<sequence>MLNKIYPKEEMELSDLDPLPSNEEKNELSGGVDEEGFPQQFDGASSYTSGTSDADVYFIQAASEGNLLRVQRFITELKRGDYKRFENERDQLFKGFSALHMAARYDKVDIVNFLLDNEAPIEQKDEEDENTPLLLAIKYNCDETAKQLITRGASVCSCNKYGTYALHFAARRGNKDLCEMILNNPCCKLDEQIDKSGGSALHSAMLSGNVEVVALLITRGADICHGNNEGEQPIHLAAAEDHSDIIVMLAKGVLSKEPNTNLHRELQIQFVNYGTGEKDTALHIAAQGGYIETVKTLISIGAKVNVRTDTDQTPLHLAAIGGQLEVVRYLLMNNAKVGLRDNDQMTPLHKAAQFGRLETLKFLLERGARDDVRDRDGFTPLMCAVWKGHNHVVEYLLERNPARIDRLLGINDINSRCVLHLAIEEDCLSTLEMLLKGKGKKLINDTDKDYKSCVHYAAEKPVDDMLTMLINNGASIDVSDIDEKTPLHTASELGNLSCVKVLAKEAPGIINATDAKGMSALHLAAMRGHIKVSETLIELGAEISSRDEWNWTPLDYAARHGYSKTLEVLIENEAKVDAMGTNDATPLHHASQYGHVDCIKVLLDNGASLKAANNEGKTCLDLAVENYQKEACLALVNHERWEQMMRHVYPSQPPPMEKLIRLAPDIAEVVLNKCVRKEDMKTKGRTEYNTIYDFGYLDKLPDEKNLEAPYFGPSVMIKYRRSNLLQHPLTVRLINYKWARMGRWLYIGSLTSYILFVALLTSLLVVEKDHDQDLKEKNQTTTNFCDNRPKDKIFVGIVPWLTLGVACFQIIKECIQCLYLGKKYLKDVVNWFEFILYGSTFSFMLPFIMCQVGGHENYKFLYDLKWIAGAISILCAWFNFLLYLKRAPFFGIYVLMFIEVLNTLLVVLAVFSILILAFALSFYCLFKLPYGLANDDDGNTAFNHLGTGIVRTIVMMIGELDYRDTFTEKFNDNTKKYLPYKGVSYLVFVFFLIIMVIVVMNLLVGLAIGDIEAVRNNAYIRMLRGQVRILEILERTYPKFILRRIHTKNSEVDKPKRYMNNWERFMDWISTLDFDALQEDQQDMTSREIRMREQITNQEKELEKTKSKMRVLTSAIEEQAEMMRVMVATIDKIPKHELKKYI</sequence>
<evidence type="ECO:0000256" key="9">
    <source>
        <dbReference type="ARBA" id="ARBA00023136"/>
    </source>
</evidence>
<organism evidence="17 18">
    <name type="scientific">Clytia hemisphaerica</name>
    <dbReference type="NCBI Taxonomy" id="252671"/>
    <lineage>
        <taxon>Eukaryota</taxon>
        <taxon>Metazoa</taxon>
        <taxon>Cnidaria</taxon>
        <taxon>Hydrozoa</taxon>
        <taxon>Hydroidolina</taxon>
        <taxon>Leptothecata</taxon>
        <taxon>Obeliida</taxon>
        <taxon>Clytiidae</taxon>
        <taxon>Clytia</taxon>
    </lineage>
</organism>
<dbReference type="GO" id="GO:1902495">
    <property type="term" value="C:transmembrane transporter complex"/>
    <property type="evidence" value="ECO:0007669"/>
    <property type="project" value="TreeGrafter"/>
</dbReference>
<name>A0A7M5V3E1_9CNID</name>
<feature type="repeat" description="ANK" evidence="12">
    <location>
        <begin position="549"/>
        <end position="581"/>
    </location>
</feature>
<evidence type="ECO:0000256" key="15">
    <source>
        <dbReference type="SAM" id="Phobius"/>
    </source>
</evidence>
<dbReference type="InterPro" id="IPR052076">
    <property type="entry name" value="TRP_cation_channel"/>
</dbReference>
<dbReference type="SUPFAM" id="SSF48403">
    <property type="entry name" value="Ankyrin repeat"/>
    <property type="match status" value="2"/>
</dbReference>
<dbReference type="PANTHER" id="PTHR47143:SF1">
    <property type="entry name" value="ION_TRANS DOMAIN-CONTAINING PROTEIN"/>
    <property type="match status" value="1"/>
</dbReference>
<dbReference type="SMART" id="SM00248">
    <property type="entry name" value="ANK"/>
    <property type="match status" value="16"/>
</dbReference>
<comment type="subcellular location">
    <subcellularLocation>
        <location evidence="1">Membrane</location>
        <topology evidence="1">Multi-pass membrane protein</topology>
    </subcellularLocation>
</comment>
<feature type="coiled-coil region" evidence="13">
    <location>
        <begin position="1088"/>
        <end position="1115"/>
    </location>
</feature>
<feature type="repeat" description="ANK" evidence="12">
    <location>
        <begin position="516"/>
        <end position="548"/>
    </location>
</feature>
<evidence type="ECO:0000256" key="14">
    <source>
        <dbReference type="SAM" id="MobiDB-lite"/>
    </source>
</evidence>
<evidence type="ECO:0000256" key="11">
    <source>
        <dbReference type="ARBA" id="ARBA00023303"/>
    </source>
</evidence>
<feature type="repeat" description="ANK" evidence="12">
    <location>
        <begin position="449"/>
        <end position="481"/>
    </location>
</feature>
<accession>A0A7M5V3E1</accession>
<evidence type="ECO:0000313" key="18">
    <source>
        <dbReference type="Proteomes" id="UP000594262"/>
    </source>
</evidence>